<dbReference type="OrthoDB" id="3677745at2"/>
<sequence length="120" mass="13043">MALHADDSNGEIGGLAHELLALHADLCNAEPPNPTTLVEWLIDVRFGGSQDFWEPGIAAYTDALGPRGLFLLGERLNELEAALPPQTEAWDSPRHLIGHYRQRAAVASGDPDSRRSIHAN</sequence>
<dbReference type="EMBL" id="SOHE01000074">
    <property type="protein sequence ID" value="TFD46353.1"/>
    <property type="molecule type" value="Genomic_DNA"/>
</dbReference>
<name>A0A4R8ZUP5_9MICO</name>
<gene>
    <name evidence="1" type="ORF">E3T55_17220</name>
</gene>
<dbReference type="RefSeq" id="WP_134520781.1">
    <property type="nucleotide sequence ID" value="NZ_SOHE01000074.1"/>
</dbReference>
<reference evidence="1 2" key="1">
    <citation type="submission" date="2019-03" db="EMBL/GenBank/DDBJ databases">
        <title>Genomics of glacier-inhabiting Cryobacterium strains.</title>
        <authorList>
            <person name="Liu Q."/>
            <person name="Xin Y.-H."/>
        </authorList>
    </citation>
    <scope>NUCLEOTIDE SEQUENCE [LARGE SCALE GENOMIC DNA]</scope>
    <source>
        <strain evidence="1 2">Hh14</strain>
    </source>
</reference>
<evidence type="ECO:0000313" key="1">
    <source>
        <dbReference type="EMBL" id="TFD46353.1"/>
    </source>
</evidence>
<protein>
    <submittedName>
        <fullName evidence="1">Uncharacterized protein</fullName>
    </submittedName>
</protein>
<proteinExistence type="predicted"/>
<comment type="caution">
    <text evidence="1">The sequence shown here is derived from an EMBL/GenBank/DDBJ whole genome shotgun (WGS) entry which is preliminary data.</text>
</comment>
<keyword evidence="2" id="KW-1185">Reference proteome</keyword>
<evidence type="ECO:0000313" key="2">
    <source>
        <dbReference type="Proteomes" id="UP000297447"/>
    </source>
</evidence>
<dbReference type="Proteomes" id="UP000297447">
    <property type="component" value="Unassembled WGS sequence"/>
</dbReference>
<organism evidence="1 2">
    <name type="scientific">Cryobacterium frigoriphilum</name>
    <dbReference type="NCBI Taxonomy" id="1259150"/>
    <lineage>
        <taxon>Bacteria</taxon>
        <taxon>Bacillati</taxon>
        <taxon>Actinomycetota</taxon>
        <taxon>Actinomycetes</taxon>
        <taxon>Micrococcales</taxon>
        <taxon>Microbacteriaceae</taxon>
        <taxon>Cryobacterium</taxon>
    </lineage>
</organism>
<accession>A0A4R8ZUP5</accession>
<dbReference type="AlphaFoldDB" id="A0A4R8ZUP5"/>